<evidence type="ECO:0000256" key="1">
    <source>
        <dbReference type="ARBA" id="ARBA00022801"/>
    </source>
</evidence>
<feature type="chain" id="PRO_5021190898" evidence="2">
    <location>
        <begin position="22"/>
        <end position="337"/>
    </location>
</feature>
<accession>A0A501XIW9</accession>
<evidence type="ECO:0000313" key="4">
    <source>
        <dbReference type="EMBL" id="TPE60601.1"/>
    </source>
</evidence>
<keyword evidence="5" id="KW-1185">Reference proteome</keyword>
<dbReference type="AlphaFoldDB" id="A0A501XIW9"/>
<dbReference type="PANTHER" id="PTHR47572">
    <property type="entry name" value="LIPOPROTEIN-RELATED"/>
    <property type="match status" value="1"/>
</dbReference>
<dbReference type="InterPro" id="IPR011042">
    <property type="entry name" value="6-blade_b-propeller_TolB-like"/>
</dbReference>
<evidence type="ECO:0000259" key="3">
    <source>
        <dbReference type="Pfam" id="PF08450"/>
    </source>
</evidence>
<dbReference type="OrthoDB" id="30052at2"/>
<dbReference type="GO" id="GO:0016787">
    <property type="term" value="F:hydrolase activity"/>
    <property type="evidence" value="ECO:0007669"/>
    <property type="project" value="UniProtKB-KW"/>
</dbReference>
<dbReference type="Gene3D" id="2.120.10.30">
    <property type="entry name" value="TolB, C-terminal domain"/>
    <property type="match status" value="1"/>
</dbReference>
<dbReference type="InterPro" id="IPR013658">
    <property type="entry name" value="SGL"/>
</dbReference>
<reference evidence="4 5" key="1">
    <citation type="submission" date="2019-06" db="EMBL/GenBank/DDBJ databases">
        <authorList>
            <person name="Lee I."/>
            <person name="Jang G.I."/>
            <person name="Hwang C.Y."/>
        </authorList>
    </citation>
    <scope>NUCLEOTIDE SEQUENCE [LARGE SCALE GENOMIC DNA]</scope>
    <source>
        <strain evidence="4 5">PAMC 28131</strain>
    </source>
</reference>
<name>A0A501XIW9_9SPHN</name>
<evidence type="ECO:0000313" key="5">
    <source>
        <dbReference type="Proteomes" id="UP000319897"/>
    </source>
</evidence>
<protein>
    <submittedName>
        <fullName evidence="4">SMP-30/gluconolactonase/LRE family protein</fullName>
    </submittedName>
</protein>
<evidence type="ECO:0000256" key="2">
    <source>
        <dbReference type="SAM" id="SignalP"/>
    </source>
</evidence>
<dbReference type="SUPFAM" id="SSF63829">
    <property type="entry name" value="Calcium-dependent phosphotriesterase"/>
    <property type="match status" value="1"/>
</dbReference>
<proteinExistence type="predicted"/>
<dbReference type="InterPro" id="IPR051262">
    <property type="entry name" value="SMP-30/CGR1_Lactonase"/>
</dbReference>
<feature type="domain" description="SMP-30/Gluconolactonase/LRE-like region" evidence="3">
    <location>
        <begin position="57"/>
        <end position="323"/>
    </location>
</feature>
<keyword evidence="1" id="KW-0378">Hydrolase</keyword>
<comment type="caution">
    <text evidence="4">The sequence shown here is derived from an EMBL/GenBank/DDBJ whole genome shotgun (WGS) entry which is preliminary data.</text>
</comment>
<dbReference type="Proteomes" id="UP000319897">
    <property type="component" value="Unassembled WGS sequence"/>
</dbReference>
<dbReference type="PANTHER" id="PTHR47572:SF4">
    <property type="entry name" value="LACTONASE DRP35"/>
    <property type="match status" value="1"/>
</dbReference>
<sequence>MRLGRRALLAGFAAMPLAARAESIGSHIGGIARLDPALDDVVAADSPIQVLGSGYGWAEGPVWVRQGGYLLFSDVPGNIVWRWREGRPPERFLDPSGHARPVPDGIREGGANGLAIDGDGRLLLADSGNRNLQRLDLQSGARTVLASHWQGKRFNSPNDLVVAKDGAIYFTDPPYGLADGDKSPLKELEFNGLFRLGPDGVLSLLDRSLHRPNGVALSPDGLTLYLALSDEARPEILAYVLGADGMPQGAPRLFRSFADEAKAKQPGLPDGLTTDREGRVYATGPGGVNVLTPDGKLLGRISTGFPIANCAFGEDGRTLFLTSWKLLARVRLKAAGW</sequence>
<gene>
    <name evidence="4" type="ORF">FJQ54_11460</name>
</gene>
<dbReference type="RefSeq" id="WP_140928537.1">
    <property type="nucleotide sequence ID" value="NZ_VFSU01000026.1"/>
</dbReference>
<organism evidence="4 5">
    <name type="scientific">Sandaracinobacter neustonicus</name>
    <dbReference type="NCBI Taxonomy" id="1715348"/>
    <lineage>
        <taxon>Bacteria</taxon>
        <taxon>Pseudomonadati</taxon>
        <taxon>Pseudomonadota</taxon>
        <taxon>Alphaproteobacteria</taxon>
        <taxon>Sphingomonadales</taxon>
        <taxon>Sphingosinicellaceae</taxon>
        <taxon>Sandaracinobacter</taxon>
    </lineage>
</organism>
<dbReference type="Pfam" id="PF08450">
    <property type="entry name" value="SGL"/>
    <property type="match status" value="1"/>
</dbReference>
<feature type="signal peptide" evidence="2">
    <location>
        <begin position="1"/>
        <end position="21"/>
    </location>
</feature>
<dbReference type="EMBL" id="VFSU01000026">
    <property type="protein sequence ID" value="TPE60601.1"/>
    <property type="molecule type" value="Genomic_DNA"/>
</dbReference>
<keyword evidence="2" id="KW-0732">Signal</keyword>